<dbReference type="OrthoDB" id="7875218at2"/>
<name>A0A1I0P1L9_9RHOB</name>
<dbReference type="STRING" id="364200.SAMN04488515_0966"/>
<organism evidence="1 2">
    <name type="scientific">Cognatiyoonia koreensis</name>
    <dbReference type="NCBI Taxonomy" id="364200"/>
    <lineage>
        <taxon>Bacteria</taxon>
        <taxon>Pseudomonadati</taxon>
        <taxon>Pseudomonadota</taxon>
        <taxon>Alphaproteobacteria</taxon>
        <taxon>Rhodobacterales</taxon>
        <taxon>Paracoccaceae</taxon>
        <taxon>Cognatiyoonia</taxon>
    </lineage>
</organism>
<keyword evidence="2" id="KW-1185">Reference proteome</keyword>
<evidence type="ECO:0000313" key="2">
    <source>
        <dbReference type="Proteomes" id="UP000199167"/>
    </source>
</evidence>
<dbReference type="InterPro" id="IPR045516">
    <property type="entry name" value="DUF6477"/>
</dbReference>
<dbReference type="RefSeq" id="WP_089990907.1">
    <property type="nucleotide sequence ID" value="NZ_FOIZ01000001.1"/>
</dbReference>
<proteinExistence type="predicted"/>
<evidence type="ECO:0000313" key="1">
    <source>
        <dbReference type="EMBL" id="SEW08235.1"/>
    </source>
</evidence>
<dbReference type="EMBL" id="FOIZ01000001">
    <property type="protein sequence ID" value="SEW08235.1"/>
    <property type="molecule type" value="Genomic_DNA"/>
</dbReference>
<protein>
    <submittedName>
        <fullName evidence="1">Uncharacterized protein</fullName>
    </submittedName>
</protein>
<dbReference type="Pfam" id="PF20083">
    <property type="entry name" value="DUF6477"/>
    <property type="match status" value="1"/>
</dbReference>
<dbReference type="Proteomes" id="UP000199167">
    <property type="component" value="Unassembled WGS sequence"/>
</dbReference>
<gene>
    <name evidence="1" type="ORF">SAMN04488515_0966</name>
</gene>
<dbReference type="AlphaFoldDB" id="A0A1I0P1L9"/>
<sequence length="100" mass="11559">MLDITALIGKLQRPKLLVRAARFGLDDYRRERDLPRALKSAVIPRTGEALLRLSDLEAEMNEKRELQDAAYSYATHIDLLIAIMAEARLFEATHRRRTIR</sequence>
<accession>A0A1I0P1L9</accession>
<reference evidence="1 2" key="1">
    <citation type="submission" date="2016-10" db="EMBL/GenBank/DDBJ databases">
        <authorList>
            <person name="de Groot N.N."/>
        </authorList>
    </citation>
    <scope>NUCLEOTIDE SEQUENCE [LARGE SCALE GENOMIC DNA]</scope>
    <source>
        <strain evidence="1 2">DSM 17925</strain>
    </source>
</reference>